<organism evidence="6 7">
    <name type="scientific">Symbiodinium necroappetens</name>
    <dbReference type="NCBI Taxonomy" id="1628268"/>
    <lineage>
        <taxon>Eukaryota</taxon>
        <taxon>Sar</taxon>
        <taxon>Alveolata</taxon>
        <taxon>Dinophyceae</taxon>
        <taxon>Suessiales</taxon>
        <taxon>Symbiodiniaceae</taxon>
        <taxon>Symbiodinium</taxon>
    </lineage>
</organism>
<dbReference type="GO" id="GO:0005525">
    <property type="term" value="F:GTP binding"/>
    <property type="evidence" value="ECO:0007669"/>
    <property type="project" value="UniProtKB-KW"/>
</dbReference>
<dbReference type="EMBL" id="CAJNJA010007067">
    <property type="protein sequence ID" value="CAE7219810.1"/>
    <property type="molecule type" value="Genomic_DNA"/>
</dbReference>
<protein>
    <submittedName>
        <fullName evidence="6">EngB protein</fullName>
    </submittedName>
</protein>
<dbReference type="PANTHER" id="PTHR11649">
    <property type="entry name" value="MSS1/TRME-RELATED GTP-BINDING PROTEIN"/>
    <property type="match status" value="1"/>
</dbReference>
<dbReference type="InterPro" id="IPR030393">
    <property type="entry name" value="G_ENGB_dom"/>
</dbReference>
<name>A0A812K0J4_9DINO</name>
<dbReference type="AlphaFoldDB" id="A0A812K0J4"/>
<dbReference type="PANTHER" id="PTHR11649:SF13">
    <property type="entry name" value="ENGB-TYPE G DOMAIN-CONTAINING PROTEIN"/>
    <property type="match status" value="1"/>
</dbReference>
<dbReference type="SUPFAM" id="SSF52540">
    <property type="entry name" value="P-loop containing nucleoside triphosphate hydrolases"/>
    <property type="match status" value="1"/>
</dbReference>
<keyword evidence="1" id="KW-0479">Metal-binding</keyword>
<accession>A0A812K0J4</accession>
<dbReference type="PROSITE" id="PS51706">
    <property type="entry name" value="G_ENGB"/>
    <property type="match status" value="1"/>
</dbReference>
<comment type="caution">
    <text evidence="6">The sequence shown here is derived from an EMBL/GenBank/DDBJ whole genome shotgun (WGS) entry which is preliminary data.</text>
</comment>
<evidence type="ECO:0000313" key="6">
    <source>
        <dbReference type="EMBL" id="CAE7219810.1"/>
    </source>
</evidence>
<proteinExistence type="predicted"/>
<evidence type="ECO:0000256" key="4">
    <source>
        <dbReference type="ARBA" id="ARBA00023134"/>
    </source>
</evidence>
<feature type="non-terminal residue" evidence="6">
    <location>
        <position position="96"/>
    </location>
</feature>
<dbReference type="OrthoDB" id="391988at2759"/>
<evidence type="ECO:0000256" key="1">
    <source>
        <dbReference type="ARBA" id="ARBA00022723"/>
    </source>
</evidence>
<keyword evidence="7" id="KW-1185">Reference proteome</keyword>
<evidence type="ECO:0000259" key="5">
    <source>
        <dbReference type="PROSITE" id="PS51706"/>
    </source>
</evidence>
<keyword evidence="4" id="KW-0342">GTP-binding</keyword>
<sequence length="96" mass="10906">SSAVSISKKIKPEITDIDDPVRAFFYSQCPPEDERKPEIAFFGQSNVGKSSLLNFLCQRKKLTTISKRPGHTKLIHHFLCERSFYLVDMPGIGYAE</sequence>
<evidence type="ECO:0000313" key="7">
    <source>
        <dbReference type="Proteomes" id="UP000601435"/>
    </source>
</evidence>
<gene>
    <name evidence="6" type="primary">engB</name>
    <name evidence="6" type="ORF">SNEC2469_LOCUS2741</name>
</gene>
<dbReference type="InterPro" id="IPR027417">
    <property type="entry name" value="P-loop_NTPase"/>
</dbReference>
<keyword evidence="2" id="KW-0547">Nucleotide-binding</keyword>
<feature type="domain" description="EngB-type G" evidence="5">
    <location>
        <begin position="35"/>
        <end position="96"/>
    </location>
</feature>
<evidence type="ECO:0000256" key="3">
    <source>
        <dbReference type="ARBA" id="ARBA00022842"/>
    </source>
</evidence>
<feature type="non-terminal residue" evidence="6">
    <location>
        <position position="1"/>
    </location>
</feature>
<evidence type="ECO:0000256" key="2">
    <source>
        <dbReference type="ARBA" id="ARBA00022741"/>
    </source>
</evidence>
<reference evidence="6" key="1">
    <citation type="submission" date="2021-02" db="EMBL/GenBank/DDBJ databases">
        <authorList>
            <person name="Dougan E. K."/>
            <person name="Rhodes N."/>
            <person name="Thang M."/>
            <person name="Chan C."/>
        </authorList>
    </citation>
    <scope>NUCLEOTIDE SEQUENCE</scope>
</reference>
<keyword evidence="3" id="KW-0460">Magnesium</keyword>
<dbReference type="GO" id="GO:0046872">
    <property type="term" value="F:metal ion binding"/>
    <property type="evidence" value="ECO:0007669"/>
    <property type="project" value="UniProtKB-KW"/>
</dbReference>
<dbReference type="Gene3D" id="3.40.50.300">
    <property type="entry name" value="P-loop containing nucleotide triphosphate hydrolases"/>
    <property type="match status" value="1"/>
</dbReference>
<dbReference type="Proteomes" id="UP000601435">
    <property type="component" value="Unassembled WGS sequence"/>
</dbReference>
<dbReference type="Pfam" id="PF01926">
    <property type="entry name" value="MMR_HSR1"/>
    <property type="match status" value="1"/>
</dbReference>
<dbReference type="InterPro" id="IPR006073">
    <property type="entry name" value="GTP-bd"/>
</dbReference>